<proteinExistence type="inferred from homology"/>
<protein>
    <submittedName>
        <fullName evidence="6">Secretion protein HlyD family protein</fullName>
    </submittedName>
</protein>
<dbReference type="Gene3D" id="2.40.420.20">
    <property type="match status" value="1"/>
</dbReference>
<dbReference type="InterPro" id="IPR058649">
    <property type="entry name" value="CzcB_C"/>
</dbReference>
<dbReference type="NCBIfam" id="TIGR01730">
    <property type="entry name" value="RND_mfp"/>
    <property type="match status" value="1"/>
</dbReference>
<feature type="compositionally biased region" description="Low complexity" evidence="3">
    <location>
        <begin position="42"/>
        <end position="58"/>
    </location>
</feature>
<evidence type="ECO:0000256" key="2">
    <source>
        <dbReference type="ARBA" id="ARBA00022448"/>
    </source>
</evidence>
<name>A0A3S7UUX3_9BACT</name>
<dbReference type="GO" id="GO:0060003">
    <property type="term" value="P:copper ion export"/>
    <property type="evidence" value="ECO:0007669"/>
    <property type="project" value="TreeGrafter"/>
</dbReference>
<evidence type="ECO:0000259" key="4">
    <source>
        <dbReference type="Pfam" id="PF25973"/>
    </source>
</evidence>
<feature type="domain" description="CzcB-like C-terminal circularly permuted SH3-like" evidence="5">
    <location>
        <begin position="353"/>
        <end position="415"/>
    </location>
</feature>
<dbReference type="SUPFAM" id="SSF111369">
    <property type="entry name" value="HlyD-like secretion proteins"/>
    <property type="match status" value="1"/>
</dbReference>
<dbReference type="GO" id="GO:0022857">
    <property type="term" value="F:transmembrane transporter activity"/>
    <property type="evidence" value="ECO:0007669"/>
    <property type="project" value="InterPro"/>
</dbReference>
<dbReference type="GO" id="GO:0015679">
    <property type="term" value="P:plasma membrane copper ion transport"/>
    <property type="evidence" value="ECO:0007669"/>
    <property type="project" value="TreeGrafter"/>
</dbReference>
<evidence type="ECO:0000256" key="3">
    <source>
        <dbReference type="SAM" id="MobiDB-lite"/>
    </source>
</evidence>
<dbReference type="Gene3D" id="1.10.287.470">
    <property type="entry name" value="Helix hairpin bin"/>
    <property type="match status" value="1"/>
</dbReference>
<dbReference type="Gene3D" id="2.40.30.170">
    <property type="match status" value="1"/>
</dbReference>
<dbReference type="InterPro" id="IPR006143">
    <property type="entry name" value="RND_pump_MFP"/>
</dbReference>
<dbReference type="InterPro" id="IPR051909">
    <property type="entry name" value="MFP_Cation_Efflux"/>
</dbReference>
<dbReference type="Pfam" id="PF25973">
    <property type="entry name" value="BSH_CzcB"/>
    <property type="match status" value="1"/>
</dbReference>
<reference evidence="6" key="1">
    <citation type="journal article" date="2018" name="J. Ind. Microbiol. Biotechnol.">
        <title>Genome mining reveals uncommon alkylpyrones as type III PKS products from myxobacteria.</title>
        <authorList>
            <person name="Hug J.J."/>
            <person name="Panter F."/>
            <person name="Krug D."/>
            <person name="Muller R."/>
        </authorList>
    </citation>
    <scope>NUCLEOTIDE SEQUENCE</scope>
    <source>
        <strain evidence="6">MSr9331</strain>
    </source>
</reference>
<keyword evidence="2" id="KW-0813">Transport</keyword>
<evidence type="ECO:0000259" key="5">
    <source>
        <dbReference type="Pfam" id="PF25975"/>
    </source>
</evidence>
<evidence type="ECO:0000313" key="6">
    <source>
        <dbReference type="EMBL" id="AYM52558.1"/>
    </source>
</evidence>
<sequence length="426" mass="43286">MDQPDAVAARRKIGEEPRRALRLGLAAVSLLLAASPLGCERAAAGTAAPTPSASAEAKAPPRVEIDPALIDQGRVRLGRASSRSLAAEQVLAGDVVPSEDGEADVGALVSGRIATIDVAEGARVSKGQVLARIDAPDVGRATAELLRARGRGEATARKLARQLELAKQGATSPNAIDEARAEDRAARAELTAARTMLATLGAAEPRADEDTSAPTTSRAVSIRIAIKAPIAGVVVQRSAVLGGAVTPDRSLFHLIDPARLLVRAKLPETAGALPVAGARASIRPRAAGGQGSTERCEATVIEGFGAVDEITRTVPFRLRPAGGCAWLLPGAYVDALLERGAPSTDPAAAPASVVVPTEAVIDVRGVPTVFVAGERPGVFLPQPVRVGPVMGASILVEAGLADGASIVIAGGVLLKGELLRSALGGD</sequence>
<dbReference type="Gene3D" id="2.40.50.100">
    <property type="match status" value="1"/>
</dbReference>
<organism evidence="6">
    <name type="scientific">Aetherobacter rufus</name>
    <dbReference type="NCBI Taxonomy" id="888831"/>
    <lineage>
        <taxon>Bacteria</taxon>
        <taxon>Pseudomonadati</taxon>
        <taxon>Myxococcota</taxon>
        <taxon>Polyangia</taxon>
        <taxon>Polyangiales</taxon>
        <taxon>Polyangiaceae</taxon>
        <taxon>Aetherobacter</taxon>
    </lineage>
</organism>
<dbReference type="EMBL" id="MH908878">
    <property type="protein sequence ID" value="AYM52558.1"/>
    <property type="molecule type" value="Genomic_DNA"/>
</dbReference>
<dbReference type="GO" id="GO:0016020">
    <property type="term" value="C:membrane"/>
    <property type="evidence" value="ECO:0007669"/>
    <property type="project" value="InterPro"/>
</dbReference>
<dbReference type="PANTHER" id="PTHR30097">
    <property type="entry name" value="CATION EFFLUX SYSTEM PROTEIN CUSB"/>
    <property type="match status" value="1"/>
</dbReference>
<accession>A0A3S7UUX3</accession>
<dbReference type="GO" id="GO:0030313">
    <property type="term" value="C:cell envelope"/>
    <property type="evidence" value="ECO:0007669"/>
    <property type="project" value="TreeGrafter"/>
</dbReference>
<dbReference type="Pfam" id="PF25975">
    <property type="entry name" value="CzcB_C"/>
    <property type="match status" value="1"/>
</dbReference>
<dbReference type="InterPro" id="IPR058647">
    <property type="entry name" value="BSH_CzcB-like"/>
</dbReference>
<feature type="domain" description="CzcB-like barrel-sandwich hybrid" evidence="4">
    <location>
        <begin position="103"/>
        <end position="255"/>
    </location>
</feature>
<feature type="region of interest" description="Disordered" evidence="3">
    <location>
        <begin position="42"/>
        <end position="61"/>
    </location>
</feature>
<dbReference type="AlphaFoldDB" id="A0A3S7UUX3"/>
<comment type="similarity">
    <text evidence="1">Belongs to the membrane fusion protein (MFP) (TC 8.A.1) family.</text>
</comment>
<dbReference type="PANTHER" id="PTHR30097:SF4">
    <property type="entry name" value="SLR6042 PROTEIN"/>
    <property type="match status" value="1"/>
</dbReference>
<evidence type="ECO:0000256" key="1">
    <source>
        <dbReference type="ARBA" id="ARBA00009477"/>
    </source>
</evidence>